<dbReference type="PANTHER" id="PTHR34612">
    <property type="entry name" value="GH131_N DOMAIN-CONTAINING PROTEIN"/>
    <property type="match status" value="1"/>
</dbReference>
<dbReference type="Gene3D" id="2.60.120.1160">
    <property type="match status" value="1"/>
</dbReference>
<dbReference type="AlphaFoldDB" id="S3D533"/>
<evidence type="ECO:0000313" key="3">
    <source>
        <dbReference type="EMBL" id="EPE27181.1"/>
    </source>
</evidence>
<dbReference type="OMA" id="THEYLNV"/>
<evidence type="ECO:0000259" key="2">
    <source>
        <dbReference type="Pfam" id="PF18271"/>
    </source>
</evidence>
<name>S3D533_GLAL2</name>
<dbReference type="eggNOG" id="ENOG502SHCH">
    <property type="taxonomic scope" value="Eukaryota"/>
</dbReference>
<dbReference type="Proteomes" id="UP000016922">
    <property type="component" value="Unassembled WGS sequence"/>
</dbReference>
<dbReference type="HOGENOM" id="CLU_063723_1_0_1"/>
<dbReference type="OrthoDB" id="5283326at2759"/>
<dbReference type="RefSeq" id="XP_008086371.1">
    <property type="nucleotide sequence ID" value="XM_008088180.1"/>
</dbReference>
<sequence>MKSAFTSTVLVALLATSTTALPSLQTSTKCPVVLDGRIPKTSPPSTFDTTSSPFNPKYVKSQNLTWAQIIKYPHVEPSKFDKSKNSIPFEVTISDASLFVAGGKLQPGFRRAGLLLGNGSDASNEGVRTFHWSIRQDPRRSMNLTHEYMNVWHEAGDYSSNQWSLNAGAMLAQDKPIDTNVSTVGLDKRLWKVLDRRNNVIWTTRIERDTWQNFGIVMDIPANTLQVLYSEDYEPLRPVTKPIHSDNSGGGQYQIGILKKPTETETVVFDGFQENNIDEGQIYGGIFIEDSSKGCTSR</sequence>
<keyword evidence="4" id="KW-1185">Reference proteome</keyword>
<proteinExistence type="predicted"/>
<organism evidence="3 4">
    <name type="scientific">Glarea lozoyensis (strain ATCC 20868 / MF5171)</name>
    <dbReference type="NCBI Taxonomy" id="1116229"/>
    <lineage>
        <taxon>Eukaryota</taxon>
        <taxon>Fungi</taxon>
        <taxon>Dikarya</taxon>
        <taxon>Ascomycota</taxon>
        <taxon>Pezizomycotina</taxon>
        <taxon>Leotiomycetes</taxon>
        <taxon>Helotiales</taxon>
        <taxon>Helotiaceae</taxon>
        <taxon>Glarea</taxon>
    </lineage>
</organism>
<keyword evidence="1" id="KW-0732">Signal</keyword>
<accession>S3D533</accession>
<gene>
    <name evidence="3" type="ORF">GLAREA_03095</name>
</gene>
<evidence type="ECO:0000256" key="1">
    <source>
        <dbReference type="SAM" id="SignalP"/>
    </source>
</evidence>
<dbReference type="EMBL" id="KE145370">
    <property type="protein sequence ID" value="EPE27181.1"/>
    <property type="molecule type" value="Genomic_DNA"/>
</dbReference>
<feature type="signal peptide" evidence="1">
    <location>
        <begin position="1"/>
        <end position="20"/>
    </location>
</feature>
<reference evidence="3 4" key="1">
    <citation type="journal article" date="2013" name="BMC Genomics">
        <title>Genomics-driven discovery of the pneumocandin biosynthetic gene cluster in the fungus Glarea lozoyensis.</title>
        <authorList>
            <person name="Chen L."/>
            <person name="Yue Q."/>
            <person name="Zhang X."/>
            <person name="Xiang M."/>
            <person name="Wang C."/>
            <person name="Li S."/>
            <person name="Che Y."/>
            <person name="Ortiz-Lopez F.J."/>
            <person name="Bills G.F."/>
            <person name="Liu X."/>
            <person name="An Z."/>
        </authorList>
    </citation>
    <scope>NUCLEOTIDE SEQUENCE [LARGE SCALE GENOMIC DNA]</scope>
    <source>
        <strain evidence="4">ATCC 20868 / MF5171</strain>
    </source>
</reference>
<dbReference type="KEGG" id="glz:GLAREA_03095"/>
<feature type="domain" description="Glycoside hydrolase 131 catalytic N-terminal" evidence="2">
    <location>
        <begin position="32"/>
        <end position="294"/>
    </location>
</feature>
<feature type="chain" id="PRO_5004507812" description="Glycoside hydrolase 131 catalytic N-terminal domain-containing protein" evidence="1">
    <location>
        <begin position="21"/>
        <end position="298"/>
    </location>
</feature>
<dbReference type="Pfam" id="PF18271">
    <property type="entry name" value="GH131_N"/>
    <property type="match status" value="1"/>
</dbReference>
<dbReference type="STRING" id="1116229.S3D533"/>
<dbReference type="PANTHER" id="PTHR34612:SF4">
    <property type="entry name" value="GLYCOSIDE HYDROLASE 131 CATALYTIC N-TERMINAL DOMAIN-CONTAINING PROTEIN"/>
    <property type="match status" value="1"/>
</dbReference>
<evidence type="ECO:0000313" key="4">
    <source>
        <dbReference type="Proteomes" id="UP000016922"/>
    </source>
</evidence>
<dbReference type="InterPro" id="IPR041524">
    <property type="entry name" value="GH131_N"/>
</dbReference>
<dbReference type="GeneID" id="19462151"/>
<protein>
    <recommendedName>
        <fullName evidence="2">Glycoside hydrolase 131 catalytic N-terminal domain-containing protein</fullName>
    </recommendedName>
</protein>